<feature type="domain" description="RecX second three-helical" evidence="6">
    <location>
        <begin position="103"/>
        <end position="142"/>
    </location>
</feature>
<dbReference type="PANTHER" id="PTHR33602">
    <property type="entry name" value="REGULATORY PROTEIN RECX FAMILY PROTEIN"/>
    <property type="match status" value="1"/>
</dbReference>
<evidence type="ECO:0000256" key="5">
    <source>
        <dbReference type="HAMAP-Rule" id="MF_01114"/>
    </source>
</evidence>
<comment type="similarity">
    <text evidence="2 5">Belongs to the RecX family.</text>
</comment>
<dbReference type="HAMAP" id="MF_01114">
    <property type="entry name" value="RecX"/>
    <property type="match status" value="1"/>
</dbReference>
<dbReference type="Pfam" id="PF21981">
    <property type="entry name" value="RecX_HTH3"/>
    <property type="match status" value="1"/>
</dbReference>
<accession>A0A9D1RBU1</accession>
<name>A0A9D1RBU1_9FIRM</name>
<dbReference type="Pfam" id="PF02631">
    <property type="entry name" value="RecX_HTH2"/>
    <property type="match status" value="1"/>
</dbReference>
<dbReference type="InterPro" id="IPR003783">
    <property type="entry name" value="Regulatory_RecX"/>
</dbReference>
<dbReference type="Pfam" id="PF21982">
    <property type="entry name" value="RecX_HTH1"/>
    <property type="match status" value="1"/>
</dbReference>
<evidence type="ECO:0000256" key="4">
    <source>
        <dbReference type="ARBA" id="ARBA00022490"/>
    </source>
</evidence>
<sequence>MIITSQKGRGRKLHILIDGEYRITTDIDFWPELGVKDGSSVSDDEWLLLVEKINYRKAINKAADFLSRRSHSVHELKVKLMRTCDEASAQKAIDRFTELGYLDDEAFAKELAAHLFKNKNYSTNHVRNELFKRGVDREIIMAVVSETENDPVESIMNIISKKYADRLSDDKGRQKTVAALMRKGFLYSDIKDALYRIENEG</sequence>
<dbReference type="InterPro" id="IPR053924">
    <property type="entry name" value="RecX_HTH_2nd"/>
</dbReference>
<reference evidence="9" key="2">
    <citation type="submission" date="2021-04" db="EMBL/GenBank/DDBJ databases">
        <authorList>
            <person name="Gilroy R."/>
        </authorList>
    </citation>
    <scope>NUCLEOTIDE SEQUENCE</scope>
    <source>
        <strain evidence="9">421</strain>
    </source>
</reference>
<dbReference type="Proteomes" id="UP000824205">
    <property type="component" value="Unassembled WGS sequence"/>
</dbReference>
<dbReference type="InterPro" id="IPR053925">
    <property type="entry name" value="RecX_HTH_3rd"/>
</dbReference>
<organism evidence="9 10">
    <name type="scientific">Candidatus Eubacterium faecipullorum</name>
    <dbReference type="NCBI Taxonomy" id="2838571"/>
    <lineage>
        <taxon>Bacteria</taxon>
        <taxon>Bacillati</taxon>
        <taxon>Bacillota</taxon>
        <taxon>Clostridia</taxon>
        <taxon>Eubacteriales</taxon>
        <taxon>Eubacteriaceae</taxon>
        <taxon>Eubacterium</taxon>
    </lineage>
</organism>
<proteinExistence type="inferred from homology"/>
<dbReference type="GO" id="GO:0006282">
    <property type="term" value="P:regulation of DNA repair"/>
    <property type="evidence" value="ECO:0007669"/>
    <property type="project" value="UniProtKB-UniRule"/>
</dbReference>
<dbReference type="InterPro" id="IPR036388">
    <property type="entry name" value="WH-like_DNA-bd_sf"/>
</dbReference>
<evidence type="ECO:0000313" key="10">
    <source>
        <dbReference type="Proteomes" id="UP000824205"/>
    </source>
</evidence>
<comment type="caution">
    <text evidence="9">The sequence shown here is derived from an EMBL/GenBank/DDBJ whole genome shotgun (WGS) entry which is preliminary data.</text>
</comment>
<protein>
    <recommendedName>
        <fullName evidence="3 5">Regulatory protein RecX</fullName>
    </recommendedName>
</protein>
<dbReference type="AlphaFoldDB" id="A0A9D1RBU1"/>
<dbReference type="EMBL" id="DXGE01000011">
    <property type="protein sequence ID" value="HIW85416.1"/>
    <property type="molecule type" value="Genomic_DNA"/>
</dbReference>
<evidence type="ECO:0000313" key="9">
    <source>
        <dbReference type="EMBL" id="HIW85416.1"/>
    </source>
</evidence>
<feature type="domain" description="RecX third three-helical" evidence="7">
    <location>
        <begin position="152"/>
        <end position="194"/>
    </location>
</feature>
<reference evidence="9" key="1">
    <citation type="journal article" date="2021" name="PeerJ">
        <title>Extensive microbial diversity within the chicken gut microbiome revealed by metagenomics and culture.</title>
        <authorList>
            <person name="Gilroy R."/>
            <person name="Ravi A."/>
            <person name="Getino M."/>
            <person name="Pursley I."/>
            <person name="Horton D.L."/>
            <person name="Alikhan N.F."/>
            <person name="Baker D."/>
            <person name="Gharbi K."/>
            <person name="Hall N."/>
            <person name="Watson M."/>
            <person name="Adriaenssens E.M."/>
            <person name="Foster-Nyarko E."/>
            <person name="Jarju S."/>
            <person name="Secka A."/>
            <person name="Antonio M."/>
            <person name="Oren A."/>
            <person name="Chaudhuri R.R."/>
            <person name="La Ragione R."/>
            <person name="Hildebrand F."/>
            <person name="Pallen M.J."/>
        </authorList>
    </citation>
    <scope>NUCLEOTIDE SEQUENCE</scope>
    <source>
        <strain evidence="9">421</strain>
    </source>
</reference>
<evidence type="ECO:0000259" key="7">
    <source>
        <dbReference type="Pfam" id="PF21981"/>
    </source>
</evidence>
<comment type="function">
    <text evidence="5">Modulates RecA activity.</text>
</comment>
<dbReference type="PANTHER" id="PTHR33602:SF1">
    <property type="entry name" value="REGULATORY PROTEIN RECX FAMILY PROTEIN"/>
    <property type="match status" value="1"/>
</dbReference>
<evidence type="ECO:0000256" key="3">
    <source>
        <dbReference type="ARBA" id="ARBA00018111"/>
    </source>
</evidence>
<dbReference type="Gene3D" id="1.10.10.10">
    <property type="entry name" value="Winged helix-like DNA-binding domain superfamily/Winged helix DNA-binding domain"/>
    <property type="match status" value="3"/>
</dbReference>
<evidence type="ECO:0000256" key="2">
    <source>
        <dbReference type="ARBA" id="ARBA00009695"/>
    </source>
</evidence>
<dbReference type="InterPro" id="IPR053926">
    <property type="entry name" value="RecX_HTH_1st"/>
</dbReference>
<keyword evidence="4 5" id="KW-0963">Cytoplasm</keyword>
<evidence type="ECO:0000256" key="1">
    <source>
        <dbReference type="ARBA" id="ARBA00004496"/>
    </source>
</evidence>
<gene>
    <name evidence="5" type="primary">recX</name>
    <name evidence="9" type="ORF">IAA48_02880</name>
</gene>
<comment type="subcellular location">
    <subcellularLocation>
        <location evidence="1 5">Cytoplasm</location>
    </subcellularLocation>
</comment>
<dbReference type="GO" id="GO:0005737">
    <property type="term" value="C:cytoplasm"/>
    <property type="evidence" value="ECO:0007669"/>
    <property type="project" value="UniProtKB-SubCell"/>
</dbReference>
<feature type="domain" description="RecX first three-helical" evidence="8">
    <location>
        <begin position="58"/>
        <end position="95"/>
    </location>
</feature>
<evidence type="ECO:0000259" key="8">
    <source>
        <dbReference type="Pfam" id="PF21982"/>
    </source>
</evidence>
<evidence type="ECO:0000259" key="6">
    <source>
        <dbReference type="Pfam" id="PF02631"/>
    </source>
</evidence>